<dbReference type="RefSeq" id="WP_399647306.1">
    <property type="nucleotide sequence ID" value="NZ_JBITYG010000003.1"/>
</dbReference>
<feature type="compositionally biased region" description="Polar residues" evidence="6">
    <location>
        <begin position="426"/>
        <end position="440"/>
    </location>
</feature>
<feature type="chain" id="PRO_5045891888" evidence="7">
    <location>
        <begin position="39"/>
        <end position="446"/>
    </location>
</feature>
<dbReference type="EMBL" id="JBITYG010000003">
    <property type="protein sequence ID" value="MFI9101150.1"/>
    <property type="molecule type" value="Genomic_DNA"/>
</dbReference>
<evidence type="ECO:0000256" key="1">
    <source>
        <dbReference type="ARBA" id="ARBA00022475"/>
    </source>
</evidence>
<evidence type="ECO:0000256" key="4">
    <source>
        <dbReference type="ARBA" id="ARBA00023139"/>
    </source>
</evidence>
<keyword evidence="4" id="KW-0564">Palmitate</keyword>
<dbReference type="Proteomes" id="UP001614394">
    <property type="component" value="Unassembled WGS sequence"/>
</dbReference>
<feature type="region of interest" description="Disordered" evidence="6">
    <location>
        <begin position="423"/>
        <end position="446"/>
    </location>
</feature>
<gene>
    <name evidence="8" type="ORF">ACIGXA_11560</name>
</gene>
<evidence type="ECO:0000256" key="6">
    <source>
        <dbReference type="SAM" id="MobiDB-lite"/>
    </source>
</evidence>
<evidence type="ECO:0000256" key="2">
    <source>
        <dbReference type="ARBA" id="ARBA00022729"/>
    </source>
</evidence>
<dbReference type="PANTHER" id="PTHR43649:SF33">
    <property type="entry name" value="POLYGALACTURONAN_RHAMNOGALACTURONAN-BINDING PROTEIN YTCQ"/>
    <property type="match status" value="1"/>
</dbReference>
<keyword evidence="2 7" id="KW-0732">Signal</keyword>
<dbReference type="Gene3D" id="3.40.190.10">
    <property type="entry name" value="Periplasmic binding protein-like II"/>
    <property type="match status" value="1"/>
</dbReference>
<keyword evidence="5" id="KW-0449">Lipoprotein</keyword>
<keyword evidence="9" id="KW-1185">Reference proteome</keyword>
<protein>
    <submittedName>
        <fullName evidence="8">ABC transporter substrate-binding protein</fullName>
    </submittedName>
</protein>
<dbReference type="CDD" id="cd13585">
    <property type="entry name" value="PBP2_TMBP_like"/>
    <property type="match status" value="1"/>
</dbReference>
<feature type="signal peptide" evidence="7">
    <location>
        <begin position="1"/>
        <end position="38"/>
    </location>
</feature>
<evidence type="ECO:0000256" key="3">
    <source>
        <dbReference type="ARBA" id="ARBA00023136"/>
    </source>
</evidence>
<dbReference type="InterPro" id="IPR006059">
    <property type="entry name" value="SBP"/>
</dbReference>
<evidence type="ECO:0000313" key="9">
    <source>
        <dbReference type="Proteomes" id="UP001614394"/>
    </source>
</evidence>
<proteinExistence type="predicted"/>
<evidence type="ECO:0000313" key="8">
    <source>
        <dbReference type="EMBL" id="MFI9101150.1"/>
    </source>
</evidence>
<dbReference type="PANTHER" id="PTHR43649">
    <property type="entry name" value="ARABINOSE-BINDING PROTEIN-RELATED"/>
    <property type="match status" value="1"/>
</dbReference>
<keyword evidence="1" id="KW-1003">Cell membrane</keyword>
<evidence type="ECO:0000256" key="5">
    <source>
        <dbReference type="ARBA" id="ARBA00023288"/>
    </source>
</evidence>
<comment type="caution">
    <text evidence="8">The sequence shown here is derived from an EMBL/GenBank/DDBJ whole genome shotgun (WGS) entry which is preliminary data.</text>
</comment>
<dbReference type="SUPFAM" id="SSF53850">
    <property type="entry name" value="Periplasmic binding protein-like II"/>
    <property type="match status" value="1"/>
</dbReference>
<reference evidence="8 9" key="1">
    <citation type="submission" date="2024-10" db="EMBL/GenBank/DDBJ databases">
        <title>The Natural Products Discovery Center: Release of the First 8490 Sequenced Strains for Exploring Actinobacteria Biosynthetic Diversity.</title>
        <authorList>
            <person name="Kalkreuter E."/>
            <person name="Kautsar S.A."/>
            <person name="Yang D."/>
            <person name="Bader C.D."/>
            <person name="Teijaro C.N."/>
            <person name="Fluegel L."/>
            <person name="Davis C.M."/>
            <person name="Simpson J.R."/>
            <person name="Lauterbach L."/>
            <person name="Steele A.D."/>
            <person name="Gui C."/>
            <person name="Meng S."/>
            <person name="Li G."/>
            <person name="Viehrig K."/>
            <person name="Ye F."/>
            <person name="Su P."/>
            <person name="Kiefer A.F."/>
            <person name="Nichols A."/>
            <person name="Cepeda A.J."/>
            <person name="Yan W."/>
            <person name="Fan B."/>
            <person name="Jiang Y."/>
            <person name="Adhikari A."/>
            <person name="Zheng C.-J."/>
            <person name="Schuster L."/>
            <person name="Cowan T.M."/>
            <person name="Smanski M.J."/>
            <person name="Chevrette M.G."/>
            <person name="De Carvalho L.P.S."/>
            <person name="Shen B."/>
        </authorList>
    </citation>
    <scope>NUCLEOTIDE SEQUENCE [LARGE SCALE GENOMIC DNA]</scope>
    <source>
        <strain evidence="8 9">NPDC053399</strain>
    </source>
</reference>
<sequence>MSVSSGRTRGERGPRRGATRRTAVVVVPLLLSALTLTACGSGGDDAGSSADGKIEGDISFQTWNLRANYKDYFEGLAKDFEKQNPGVHVKWLDQPAENYADKLSADAAGGTLPDVVNVSPDLSYPLAKAGVIMSLDKEPAAAKFKADYTPEAWKGNELPGLEGSYAFPWYLNTGPLFYNKTLFQKAGLDPAKPPKTYDELFADANTIAVKSGGKTATLAGTPSIEDFGRYGVPLMNADATKFTYNDAKGAELLTKYLELFKNGGLDSQALTSGPDAVGQKFLQQKVAMNPGSAHDLGTFKQNAPDLYKNLGITDAPNNTGHPNMYVMGMAVNSKSKHKAAAIAFAHFITNKQNQESFAHKVAIFPSTAGSLDQPYWTQDDGTDEGRVRVASARLLKGAVNYTPVVMTDEMKTILKNEVAKALQGKKSPQQALDDAVSQSDKLLKQS</sequence>
<dbReference type="InterPro" id="IPR050490">
    <property type="entry name" value="Bact_solute-bd_prot1"/>
</dbReference>
<accession>A0ABW8C3Z9</accession>
<name>A0ABW8C3Z9_9ACTN</name>
<organism evidence="8 9">
    <name type="scientific">Streptomyces fildesensis</name>
    <dbReference type="NCBI Taxonomy" id="375757"/>
    <lineage>
        <taxon>Bacteria</taxon>
        <taxon>Bacillati</taxon>
        <taxon>Actinomycetota</taxon>
        <taxon>Actinomycetes</taxon>
        <taxon>Kitasatosporales</taxon>
        <taxon>Streptomycetaceae</taxon>
        <taxon>Streptomyces</taxon>
    </lineage>
</organism>
<evidence type="ECO:0000256" key="7">
    <source>
        <dbReference type="SAM" id="SignalP"/>
    </source>
</evidence>
<keyword evidence="3" id="KW-0472">Membrane</keyword>
<dbReference type="Pfam" id="PF01547">
    <property type="entry name" value="SBP_bac_1"/>
    <property type="match status" value="1"/>
</dbReference>